<dbReference type="SUPFAM" id="SSF51556">
    <property type="entry name" value="Metallo-dependent hydrolases"/>
    <property type="match status" value="1"/>
</dbReference>
<name>A0ABU3TA01_9MICO</name>
<dbReference type="InterPro" id="IPR057744">
    <property type="entry name" value="OTAase-like"/>
</dbReference>
<dbReference type="Proteomes" id="UP001263371">
    <property type="component" value="Unassembled WGS sequence"/>
</dbReference>
<evidence type="ECO:0000259" key="1">
    <source>
        <dbReference type="Pfam" id="PF01979"/>
    </source>
</evidence>
<dbReference type="Gene3D" id="2.30.40.10">
    <property type="entry name" value="Urease, subunit C, domain 1"/>
    <property type="match status" value="1"/>
</dbReference>
<gene>
    <name evidence="2" type="ORF">RWH45_13225</name>
</gene>
<organism evidence="2 3">
    <name type="scientific">Microbacterium galbum</name>
    <dbReference type="NCBI Taxonomy" id="3075994"/>
    <lineage>
        <taxon>Bacteria</taxon>
        <taxon>Bacillati</taxon>
        <taxon>Actinomycetota</taxon>
        <taxon>Actinomycetes</taxon>
        <taxon>Micrococcales</taxon>
        <taxon>Microbacteriaceae</taxon>
        <taxon>Microbacterium</taxon>
    </lineage>
</organism>
<dbReference type="Gene3D" id="3.20.20.140">
    <property type="entry name" value="Metal-dependent hydrolases"/>
    <property type="match status" value="1"/>
</dbReference>
<evidence type="ECO:0000313" key="3">
    <source>
        <dbReference type="Proteomes" id="UP001263371"/>
    </source>
</evidence>
<dbReference type="InterPro" id="IPR051781">
    <property type="entry name" value="Metallo-dep_Hydrolase"/>
</dbReference>
<dbReference type="Pfam" id="PF01979">
    <property type="entry name" value="Amidohydro_1"/>
    <property type="match status" value="1"/>
</dbReference>
<dbReference type="InterPro" id="IPR006680">
    <property type="entry name" value="Amidohydro-rel"/>
</dbReference>
<sequence>MSVNELSGVHIWDGNAHRGVGAVGWSAGRISSVDITASAGDADLTVIPGLIDTHVHLIGNASDTPADFLSWPLTTRPEEQVLHGLAHARRALAVGVTTVRDLAADDIQFSLSRALEAGVIEGPRVLAHGLVNMTGGHGDLFTPPAVVDRKPVADGPDACRALVRRWARSGADGIKVPVSGGVLSVGDKASWRNYTDAEIAAIVDEAHALGMRVAAHAHTEDGIRRALAHGVDSVEHATKLTAALAAQMVAGGTTVAPTLLINDRIADGSVPVAPGQREIAQELVSGRDPVFRAAAAAGVEFVLGTDANGFHVGFDDQWEELRAMARVFDWDAARALQSATSRAAAAIGRGHDLGRIADGFAADLVVVRGRPWEDAGALRAESVVAVVARGRLVAGSLPG</sequence>
<feature type="domain" description="Amidohydrolase-related" evidence="1">
    <location>
        <begin position="45"/>
        <end position="393"/>
    </location>
</feature>
<dbReference type="PANTHER" id="PTHR43135">
    <property type="entry name" value="ALPHA-D-RIBOSE 1-METHYLPHOSPHONATE 5-TRIPHOSPHATE DIPHOSPHATASE"/>
    <property type="match status" value="1"/>
</dbReference>
<reference evidence="2 3" key="1">
    <citation type="submission" date="2023-09" db="EMBL/GenBank/DDBJ databases">
        <title>Microbacterium fusihabitans sp. nov., Microbacterium phycihabitans sp. nov., and Microbacterium cervinum sp. nov., isolated from dried seaweeds of beach.</title>
        <authorList>
            <person name="Lee S.D."/>
        </authorList>
    </citation>
    <scope>NUCLEOTIDE SEQUENCE [LARGE SCALE GENOMIC DNA]</scope>
    <source>
        <strain evidence="2 3">KSW4-17</strain>
    </source>
</reference>
<dbReference type="InterPro" id="IPR032466">
    <property type="entry name" value="Metal_Hydrolase"/>
</dbReference>
<accession>A0ABU3TA01</accession>
<keyword evidence="3" id="KW-1185">Reference proteome</keyword>
<protein>
    <submittedName>
        <fullName evidence="2">Amidohydrolase family protein</fullName>
    </submittedName>
</protein>
<dbReference type="PANTHER" id="PTHR43135:SF3">
    <property type="entry name" value="ALPHA-D-RIBOSE 1-METHYLPHOSPHONATE 5-TRIPHOSPHATE DIPHOSPHATASE"/>
    <property type="match status" value="1"/>
</dbReference>
<dbReference type="CDD" id="cd01299">
    <property type="entry name" value="Met_dep_hydrolase_A"/>
    <property type="match status" value="1"/>
</dbReference>
<dbReference type="InterPro" id="IPR011059">
    <property type="entry name" value="Metal-dep_hydrolase_composite"/>
</dbReference>
<dbReference type="RefSeq" id="WP_315995365.1">
    <property type="nucleotide sequence ID" value="NZ_JAWDIS010000003.1"/>
</dbReference>
<evidence type="ECO:0000313" key="2">
    <source>
        <dbReference type="EMBL" id="MDU0368180.1"/>
    </source>
</evidence>
<dbReference type="EMBL" id="JAWDIS010000003">
    <property type="protein sequence ID" value="MDU0368180.1"/>
    <property type="molecule type" value="Genomic_DNA"/>
</dbReference>
<comment type="caution">
    <text evidence="2">The sequence shown here is derived from an EMBL/GenBank/DDBJ whole genome shotgun (WGS) entry which is preliminary data.</text>
</comment>
<proteinExistence type="predicted"/>